<protein>
    <submittedName>
        <fullName evidence="9">MFS family permease</fullName>
    </submittedName>
</protein>
<dbReference type="InterPro" id="IPR011701">
    <property type="entry name" value="MFS"/>
</dbReference>
<evidence type="ECO:0000256" key="4">
    <source>
        <dbReference type="ARBA" id="ARBA00022692"/>
    </source>
</evidence>
<reference evidence="9 10" key="1">
    <citation type="submission" date="2020-08" db="EMBL/GenBank/DDBJ databases">
        <title>Genomic Encyclopedia of Type Strains, Phase IV (KMG-IV): sequencing the most valuable type-strain genomes for metagenomic binning, comparative biology and taxonomic classification.</title>
        <authorList>
            <person name="Goeker M."/>
        </authorList>
    </citation>
    <scope>NUCLEOTIDE SEQUENCE [LARGE SCALE GENOMIC DNA]</scope>
    <source>
        <strain evidence="9 10">DSM 28101</strain>
    </source>
</reference>
<evidence type="ECO:0000256" key="2">
    <source>
        <dbReference type="ARBA" id="ARBA00022448"/>
    </source>
</evidence>
<keyword evidence="10" id="KW-1185">Reference proteome</keyword>
<dbReference type="Proteomes" id="UP000530571">
    <property type="component" value="Unassembled WGS sequence"/>
</dbReference>
<organism evidence="9 10">
    <name type="scientific">Martelella radicis</name>
    <dbReference type="NCBI Taxonomy" id="1397476"/>
    <lineage>
        <taxon>Bacteria</taxon>
        <taxon>Pseudomonadati</taxon>
        <taxon>Pseudomonadota</taxon>
        <taxon>Alphaproteobacteria</taxon>
        <taxon>Hyphomicrobiales</taxon>
        <taxon>Aurantimonadaceae</taxon>
        <taxon>Martelella</taxon>
    </lineage>
</organism>
<sequence>MTISSTPSRAGYPFVVLAVIASATLMIVLDASIINIALPRAQAGLGLSDTARPWVITAYALSFGGLLLLGGRLGDRFGHRRMFLLGLTGFALASGLGGAAASGTTLILAPAPSRFAAPFRGWTERLDFSLAGCSRHISAGVGASISTCPSRWLWRLQRCARFRTARRGTAALLTFTGFCCRAAASQPLYTA</sequence>
<evidence type="ECO:0000256" key="3">
    <source>
        <dbReference type="ARBA" id="ARBA00022475"/>
    </source>
</evidence>
<dbReference type="SUPFAM" id="SSF103473">
    <property type="entry name" value="MFS general substrate transporter"/>
    <property type="match status" value="1"/>
</dbReference>
<feature type="transmembrane region" description="Helical" evidence="7">
    <location>
        <begin position="12"/>
        <end position="34"/>
    </location>
</feature>
<feature type="transmembrane region" description="Helical" evidence="7">
    <location>
        <begin position="83"/>
        <end position="109"/>
    </location>
</feature>
<keyword evidence="2" id="KW-0813">Transport</keyword>
<dbReference type="PANTHER" id="PTHR42718">
    <property type="entry name" value="MAJOR FACILITATOR SUPERFAMILY MULTIDRUG TRANSPORTER MFSC"/>
    <property type="match status" value="1"/>
</dbReference>
<comment type="caution">
    <text evidence="9">The sequence shown here is derived from an EMBL/GenBank/DDBJ whole genome shotgun (WGS) entry which is preliminary data.</text>
</comment>
<dbReference type="AlphaFoldDB" id="A0A7W6PBZ6"/>
<dbReference type="Pfam" id="PF07690">
    <property type="entry name" value="MFS_1"/>
    <property type="match status" value="1"/>
</dbReference>
<evidence type="ECO:0000259" key="8">
    <source>
        <dbReference type="PROSITE" id="PS50850"/>
    </source>
</evidence>
<evidence type="ECO:0000313" key="10">
    <source>
        <dbReference type="Proteomes" id="UP000530571"/>
    </source>
</evidence>
<accession>A0A7W6PBZ6</accession>
<evidence type="ECO:0000256" key="1">
    <source>
        <dbReference type="ARBA" id="ARBA00004651"/>
    </source>
</evidence>
<dbReference type="GO" id="GO:0005886">
    <property type="term" value="C:plasma membrane"/>
    <property type="evidence" value="ECO:0007669"/>
    <property type="project" value="UniProtKB-SubCell"/>
</dbReference>
<keyword evidence="6 7" id="KW-0472">Membrane</keyword>
<evidence type="ECO:0000313" key="9">
    <source>
        <dbReference type="EMBL" id="MBB4124435.1"/>
    </source>
</evidence>
<comment type="subcellular location">
    <subcellularLocation>
        <location evidence="1">Cell membrane</location>
        <topology evidence="1">Multi-pass membrane protein</topology>
    </subcellularLocation>
</comment>
<dbReference type="InterPro" id="IPR020846">
    <property type="entry name" value="MFS_dom"/>
</dbReference>
<evidence type="ECO:0000256" key="7">
    <source>
        <dbReference type="SAM" id="Phobius"/>
    </source>
</evidence>
<dbReference type="EMBL" id="JACIDZ010000023">
    <property type="protein sequence ID" value="MBB4124435.1"/>
    <property type="molecule type" value="Genomic_DNA"/>
</dbReference>
<feature type="transmembrane region" description="Helical" evidence="7">
    <location>
        <begin position="54"/>
        <end position="71"/>
    </location>
</feature>
<dbReference type="Gene3D" id="1.20.1720.10">
    <property type="entry name" value="Multidrug resistance protein D"/>
    <property type="match status" value="1"/>
</dbReference>
<dbReference type="InterPro" id="IPR036259">
    <property type="entry name" value="MFS_trans_sf"/>
</dbReference>
<proteinExistence type="predicted"/>
<dbReference type="PROSITE" id="PS50850">
    <property type="entry name" value="MFS"/>
    <property type="match status" value="1"/>
</dbReference>
<name>A0A7W6PBZ6_9HYPH</name>
<keyword evidence="3" id="KW-1003">Cell membrane</keyword>
<keyword evidence="5 7" id="KW-1133">Transmembrane helix</keyword>
<gene>
    <name evidence="9" type="ORF">GGR30_004393</name>
</gene>
<keyword evidence="4 7" id="KW-0812">Transmembrane</keyword>
<evidence type="ECO:0000256" key="6">
    <source>
        <dbReference type="ARBA" id="ARBA00023136"/>
    </source>
</evidence>
<feature type="domain" description="Major facilitator superfamily (MFS) profile" evidence="8">
    <location>
        <begin position="16"/>
        <end position="191"/>
    </location>
</feature>
<evidence type="ECO:0000256" key="5">
    <source>
        <dbReference type="ARBA" id="ARBA00022989"/>
    </source>
</evidence>
<dbReference type="GO" id="GO:0022857">
    <property type="term" value="F:transmembrane transporter activity"/>
    <property type="evidence" value="ECO:0007669"/>
    <property type="project" value="InterPro"/>
</dbReference>
<dbReference type="PANTHER" id="PTHR42718:SF46">
    <property type="entry name" value="BLR6921 PROTEIN"/>
    <property type="match status" value="1"/>
</dbReference>